<reference evidence="3" key="1">
    <citation type="submission" date="2019-09" db="EMBL/GenBank/DDBJ databases">
        <title>Organ-specific transcriptomic study of the physiology of the cattle tick, Rhipicephalus microplus.</title>
        <authorList>
            <person name="Tirloni L."/>
            <person name="Braz G."/>
            <person name="Gandara A.C.P."/>
            <person name="Sabadin G.A."/>
            <person name="da Silva R.M."/>
            <person name="Guizzo M.G."/>
            <person name="Machado J.A."/>
            <person name="Costa E.P."/>
            <person name="Gomes H.F."/>
            <person name="Moraes J."/>
            <person name="Mota M.B.S."/>
            <person name="Mesquita R.D."/>
            <person name="Alvarenga P.H."/>
            <person name="Alves F."/>
            <person name="Seixas A."/>
            <person name="da Fonseca R.N."/>
            <person name="Fogaca A."/>
            <person name="Logullo C."/>
            <person name="Tanaka A."/>
            <person name="Daffre S."/>
            <person name="Termignoni C."/>
            <person name="Vaz I.S.Jr."/>
            <person name="Oliveira P.L."/>
            <person name="Ribeiro J.M."/>
        </authorList>
    </citation>
    <scope>NUCLEOTIDE SEQUENCE</scope>
    <source>
        <strain evidence="3">Porto Alegre</strain>
    </source>
</reference>
<dbReference type="EMBL" id="GHWJ01010464">
    <property type="protein sequence ID" value="NOV43201.1"/>
    <property type="molecule type" value="Transcribed_RNA"/>
</dbReference>
<name>A0A6M2DDA5_RHIMP</name>
<sequence length="82" mass="8642">MQLLLISGFCSGALLHVTSVCELRAAAASAPMRGSSASNGNFLKQTASQASNNAHNNPQQMFSSAIMNLFSLQPNRQGQETS</sequence>
<accession>A0A6M2DDA5</accession>
<evidence type="ECO:0000256" key="2">
    <source>
        <dbReference type="SAM" id="SignalP"/>
    </source>
</evidence>
<dbReference type="AlphaFoldDB" id="A0A6M2DDA5"/>
<evidence type="ECO:0000256" key="1">
    <source>
        <dbReference type="SAM" id="MobiDB-lite"/>
    </source>
</evidence>
<protein>
    <submittedName>
        <fullName evidence="3">Putative secreted protein</fullName>
    </submittedName>
</protein>
<evidence type="ECO:0000313" key="3">
    <source>
        <dbReference type="EMBL" id="NOV43201.1"/>
    </source>
</evidence>
<feature type="signal peptide" evidence="2">
    <location>
        <begin position="1"/>
        <end position="15"/>
    </location>
</feature>
<organism evidence="3">
    <name type="scientific">Rhipicephalus microplus</name>
    <name type="common">Cattle tick</name>
    <name type="synonym">Boophilus microplus</name>
    <dbReference type="NCBI Taxonomy" id="6941"/>
    <lineage>
        <taxon>Eukaryota</taxon>
        <taxon>Metazoa</taxon>
        <taxon>Ecdysozoa</taxon>
        <taxon>Arthropoda</taxon>
        <taxon>Chelicerata</taxon>
        <taxon>Arachnida</taxon>
        <taxon>Acari</taxon>
        <taxon>Parasitiformes</taxon>
        <taxon>Ixodida</taxon>
        <taxon>Ixodoidea</taxon>
        <taxon>Ixodidae</taxon>
        <taxon>Rhipicephalinae</taxon>
        <taxon>Rhipicephalus</taxon>
        <taxon>Boophilus</taxon>
    </lineage>
</organism>
<feature type="compositionally biased region" description="Polar residues" evidence="1">
    <location>
        <begin position="35"/>
        <end position="58"/>
    </location>
</feature>
<feature type="region of interest" description="Disordered" evidence="1">
    <location>
        <begin position="32"/>
        <end position="58"/>
    </location>
</feature>
<proteinExistence type="predicted"/>
<feature type="chain" id="PRO_5026844715" evidence="2">
    <location>
        <begin position="16"/>
        <end position="82"/>
    </location>
</feature>
<keyword evidence="2" id="KW-0732">Signal</keyword>